<evidence type="ECO:0000256" key="8">
    <source>
        <dbReference type="SAM" id="Phobius"/>
    </source>
</evidence>
<feature type="transmembrane region" description="Helical" evidence="8">
    <location>
        <begin position="258"/>
        <end position="278"/>
    </location>
</feature>
<dbReference type="GO" id="GO:0016887">
    <property type="term" value="F:ATP hydrolysis activity"/>
    <property type="evidence" value="ECO:0007669"/>
    <property type="project" value="InterPro"/>
</dbReference>
<evidence type="ECO:0000256" key="1">
    <source>
        <dbReference type="ARBA" id="ARBA00004651"/>
    </source>
</evidence>
<dbReference type="InterPro" id="IPR011527">
    <property type="entry name" value="ABC1_TM_dom"/>
</dbReference>
<keyword evidence="6 8" id="KW-1133">Transmembrane helix</keyword>
<gene>
    <name evidence="11" type="ORF">Ctaglu_08440</name>
</gene>
<accession>A0A401UI32</accession>
<feature type="transmembrane region" description="Helical" evidence="8">
    <location>
        <begin position="151"/>
        <end position="169"/>
    </location>
</feature>
<dbReference type="InterPro" id="IPR027417">
    <property type="entry name" value="P-loop_NTPase"/>
</dbReference>
<sequence>MPRNSTQQDEQIKEASKGKLIIRIFSYLKPFKLKVALVILLMVVVMVCSLVNPYILKLAIDKYIGTSNIRGLAQIAGFMVVFNIISLIASRIRINIMASVTNSALLNIRQELYTHIQKLSFTFFDNRPVGKILARVIGDVSSLQDLFDNSVTNFIPEILTLIFVTIIMFSMNVKLALISISFLPVLIIALSSIEIFSRKRWQIYRSKRSNLNAFTHEDFSGIRVVQSFATEDKTSKTFVTYVGDMMNAFMKAVRLNDLFWPMVELSWGLGSLLVYWYSVPLIKAKTLTIGELVAFTAYISMFWRPIMNISNFYNTLITNFSSAERIFEILDIKPDIITIDKAIKMPKIKGDVEFKNVVFSYDNDVSVLNNVSFKIKAGETVALVGPTGAGKTTIINLISRFYDAGSGEVLVDGKNVSHVDIESLRSQMGIMLQDTFLFSTTIMENIRYGKLDATDEEVIASAIAVNADSFIMKLDNGYATEVNERGSRLSVGQRQLISFARALLANPRILILDEATSNIDTTTEKLVQKGIKKLLFNRTSFVIAHRLSTIRDCDKIMVIDDGRIVEGGTHEELIDLKGLYYDLYMSQYKFLNEGA</sequence>
<dbReference type="GO" id="GO:0005524">
    <property type="term" value="F:ATP binding"/>
    <property type="evidence" value="ECO:0007669"/>
    <property type="project" value="UniProtKB-KW"/>
</dbReference>
<dbReference type="Pfam" id="PF00664">
    <property type="entry name" value="ABC_membrane"/>
    <property type="match status" value="1"/>
</dbReference>
<evidence type="ECO:0000256" key="4">
    <source>
        <dbReference type="ARBA" id="ARBA00022741"/>
    </source>
</evidence>
<keyword evidence="12" id="KW-1185">Reference proteome</keyword>
<dbReference type="GO" id="GO:0005886">
    <property type="term" value="C:plasma membrane"/>
    <property type="evidence" value="ECO:0007669"/>
    <property type="project" value="UniProtKB-SubCell"/>
</dbReference>
<proteinExistence type="predicted"/>
<evidence type="ECO:0000259" key="10">
    <source>
        <dbReference type="PROSITE" id="PS50929"/>
    </source>
</evidence>
<evidence type="ECO:0000256" key="3">
    <source>
        <dbReference type="ARBA" id="ARBA00022692"/>
    </source>
</evidence>
<dbReference type="PROSITE" id="PS50929">
    <property type="entry name" value="ABC_TM1F"/>
    <property type="match status" value="1"/>
</dbReference>
<keyword evidence="7 8" id="KW-0472">Membrane</keyword>
<dbReference type="RefSeq" id="WP_124998430.1">
    <property type="nucleotide sequence ID" value="NZ_BHYK01000004.1"/>
</dbReference>
<dbReference type="SUPFAM" id="SSF90123">
    <property type="entry name" value="ABC transporter transmembrane region"/>
    <property type="match status" value="1"/>
</dbReference>
<dbReference type="PANTHER" id="PTHR43394:SF1">
    <property type="entry name" value="ATP-BINDING CASSETTE SUB-FAMILY B MEMBER 10, MITOCHONDRIAL"/>
    <property type="match status" value="1"/>
</dbReference>
<feature type="domain" description="ABC transmembrane type-1" evidence="10">
    <location>
        <begin position="36"/>
        <end position="318"/>
    </location>
</feature>
<reference evidence="11 12" key="1">
    <citation type="submission" date="2018-11" db="EMBL/GenBank/DDBJ databases">
        <title>Genome sequencing and assembly of Clostridium tagluense strain A121.</title>
        <authorList>
            <person name="Murakami T."/>
            <person name="Segawa T."/>
            <person name="Shcherbakova V.A."/>
            <person name="Mori H."/>
            <person name="Yoshimura Y."/>
        </authorList>
    </citation>
    <scope>NUCLEOTIDE SEQUENCE [LARGE SCALE GENOMIC DNA]</scope>
    <source>
        <strain evidence="11 12">A121</strain>
    </source>
</reference>
<keyword evidence="5 11" id="KW-0067">ATP-binding</keyword>
<name>A0A401UI32_9CLOT</name>
<dbReference type="InterPro" id="IPR039421">
    <property type="entry name" value="Type_1_exporter"/>
</dbReference>
<comment type="caution">
    <text evidence="11">The sequence shown here is derived from an EMBL/GenBank/DDBJ whole genome shotgun (WGS) entry which is preliminary data.</text>
</comment>
<feature type="domain" description="ABC transporter" evidence="9">
    <location>
        <begin position="352"/>
        <end position="586"/>
    </location>
</feature>
<keyword evidence="2" id="KW-0813">Transport</keyword>
<evidence type="ECO:0000256" key="7">
    <source>
        <dbReference type="ARBA" id="ARBA00023136"/>
    </source>
</evidence>
<dbReference type="Proteomes" id="UP000287872">
    <property type="component" value="Unassembled WGS sequence"/>
</dbReference>
<evidence type="ECO:0000256" key="5">
    <source>
        <dbReference type="ARBA" id="ARBA00022840"/>
    </source>
</evidence>
<keyword evidence="3 8" id="KW-0812">Transmembrane</keyword>
<organism evidence="11 12">
    <name type="scientific">Clostridium tagluense</name>
    <dbReference type="NCBI Taxonomy" id="360422"/>
    <lineage>
        <taxon>Bacteria</taxon>
        <taxon>Bacillati</taxon>
        <taxon>Bacillota</taxon>
        <taxon>Clostridia</taxon>
        <taxon>Eubacteriales</taxon>
        <taxon>Clostridiaceae</taxon>
        <taxon>Clostridium</taxon>
    </lineage>
</organism>
<dbReference type="SMART" id="SM00382">
    <property type="entry name" value="AAA"/>
    <property type="match status" value="1"/>
</dbReference>
<dbReference type="InterPro" id="IPR017871">
    <property type="entry name" value="ABC_transporter-like_CS"/>
</dbReference>
<dbReference type="PROSITE" id="PS50893">
    <property type="entry name" value="ABC_TRANSPORTER_2"/>
    <property type="match status" value="1"/>
</dbReference>
<comment type="subcellular location">
    <subcellularLocation>
        <location evidence="1">Cell membrane</location>
        <topology evidence="1">Multi-pass membrane protein</topology>
    </subcellularLocation>
</comment>
<evidence type="ECO:0000313" key="11">
    <source>
        <dbReference type="EMBL" id="GCD09221.1"/>
    </source>
</evidence>
<dbReference type="AlphaFoldDB" id="A0A401UI32"/>
<protein>
    <submittedName>
        <fullName evidence="11">Multidrug ABC transporter ATP-binding protein</fullName>
    </submittedName>
</protein>
<feature type="transmembrane region" description="Helical" evidence="8">
    <location>
        <begin position="175"/>
        <end position="197"/>
    </location>
</feature>
<feature type="transmembrane region" description="Helical" evidence="8">
    <location>
        <begin position="68"/>
        <end position="89"/>
    </location>
</feature>
<dbReference type="Pfam" id="PF00005">
    <property type="entry name" value="ABC_tran"/>
    <property type="match status" value="1"/>
</dbReference>
<evidence type="ECO:0000259" key="9">
    <source>
        <dbReference type="PROSITE" id="PS50893"/>
    </source>
</evidence>
<dbReference type="Gene3D" id="1.20.1560.10">
    <property type="entry name" value="ABC transporter type 1, transmembrane domain"/>
    <property type="match status" value="1"/>
</dbReference>
<feature type="transmembrane region" description="Helical" evidence="8">
    <location>
        <begin position="35"/>
        <end position="56"/>
    </location>
</feature>
<dbReference type="InterPro" id="IPR036640">
    <property type="entry name" value="ABC1_TM_sf"/>
</dbReference>
<keyword evidence="4" id="KW-0547">Nucleotide-binding</keyword>
<dbReference type="OrthoDB" id="9762778at2"/>
<dbReference type="EMBL" id="BHYK01000004">
    <property type="protein sequence ID" value="GCD09221.1"/>
    <property type="molecule type" value="Genomic_DNA"/>
</dbReference>
<dbReference type="GO" id="GO:0015421">
    <property type="term" value="F:ABC-type oligopeptide transporter activity"/>
    <property type="evidence" value="ECO:0007669"/>
    <property type="project" value="TreeGrafter"/>
</dbReference>
<dbReference type="PANTHER" id="PTHR43394">
    <property type="entry name" value="ATP-DEPENDENT PERMEASE MDL1, MITOCHONDRIAL"/>
    <property type="match status" value="1"/>
</dbReference>
<dbReference type="FunFam" id="3.40.50.300:FF:000287">
    <property type="entry name" value="Multidrug ABC transporter ATP-binding protein"/>
    <property type="match status" value="1"/>
</dbReference>
<dbReference type="InterPro" id="IPR003439">
    <property type="entry name" value="ABC_transporter-like_ATP-bd"/>
</dbReference>
<dbReference type="InterPro" id="IPR003593">
    <property type="entry name" value="AAA+_ATPase"/>
</dbReference>
<dbReference type="PROSITE" id="PS00211">
    <property type="entry name" value="ABC_TRANSPORTER_1"/>
    <property type="match status" value="1"/>
</dbReference>
<dbReference type="SUPFAM" id="SSF52540">
    <property type="entry name" value="P-loop containing nucleoside triphosphate hydrolases"/>
    <property type="match status" value="1"/>
</dbReference>
<evidence type="ECO:0000256" key="6">
    <source>
        <dbReference type="ARBA" id="ARBA00022989"/>
    </source>
</evidence>
<evidence type="ECO:0000313" key="12">
    <source>
        <dbReference type="Proteomes" id="UP000287872"/>
    </source>
</evidence>
<dbReference type="CDD" id="cd18545">
    <property type="entry name" value="ABC_6TM_YknV_like"/>
    <property type="match status" value="1"/>
</dbReference>
<dbReference type="Gene3D" id="3.40.50.300">
    <property type="entry name" value="P-loop containing nucleotide triphosphate hydrolases"/>
    <property type="match status" value="1"/>
</dbReference>
<evidence type="ECO:0000256" key="2">
    <source>
        <dbReference type="ARBA" id="ARBA00022448"/>
    </source>
</evidence>